<keyword evidence="3" id="KW-1185">Reference proteome</keyword>
<organism evidence="2 3">
    <name type="scientific">Enteractinococcus fodinae</name>
    <dbReference type="NCBI Taxonomy" id="684663"/>
    <lineage>
        <taxon>Bacteria</taxon>
        <taxon>Bacillati</taxon>
        <taxon>Actinomycetota</taxon>
        <taxon>Actinomycetes</taxon>
        <taxon>Micrococcales</taxon>
        <taxon>Micrococcaceae</taxon>
    </lineage>
</organism>
<dbReference type="Proteomes" id="UP001183794">
    <property type="component" value="Unassembled WGS sequence"/>
</dbReference>
<proteinExistence type="predicted"/>
<gene>
    <name evidence="2" type="ORF">J2S62_000618</name>
</gene>
<evidence type="ECO:0008006" key="4">
    <source>
        <dbReference type="Google" id="ProtNLM"/>
    </source>
</evidence>
<feature type="region of interest" description="Disordered" evidence="1">
    <location>
        <begin position="49"/>
        <end position="78"/>
    </location>
</feature>
<reference evidence="2 3" key="1">
    <citation type="submission" date="2023-07" db="EMBL/GenBank/DDBJ databases">
        <title>Sequencing the genomes of 1000 actinobacteria strains.</title>
        <authorList>
            <person name="Klenk H.-P."/>
        </authorList>
    </citation>
    <scope>NUCLEOTIDE SEQUENCE [LARGE SCALE GENOMIC DNA]</scope>
    <source>
        <strain evidence="2 3">DSM 22966</strain>
    </source>
</reference>
<evidence type="ECO:0000256" key="1">
    <source>
        <dbReference type="SAM" id="MobiDB-lite"/>
    </source>
</evidence>
<comment type="caution">
    <text evidence="2">The sequence shown here is derived from an EMBL/GenBank/DDBJ whole genome shotgun (WGS) entry which is preliminary data.</text>
</comment>
<dbReference type="EMBL" id="JAVDYJ010000001">
    <property type="protein sequence ID" value="MDR7346361.1"/>
    <property type="molecule type" value="Genomic_DNA"/>
</dbReference>
<feature type="region of interest" description="Disordered" evidence="1">
    <location>
        <begin position="1"/>
        <end position="29"/>
    </location>
</feature>
<evidence type="ECO:0000313" key="3">
    <source>
        <dbReference type="Proteomes" id="UP001183794"/>
    </source>
</evidence>
<protein>
    <recommendedName>
        <fullName evidence="4">Zinc ribbon domain-containing protein</fullName>
    </recommendedName>
</protein>
<name>A0ABU2AYW6_9MICC</name>
<sequence>MHDKPDTLDCPHCGQRATSKLPAIGPSQRNSAQMRILDATNATAETPQVVNSLTGTPNGRHHSPQYSTNPLHQKLPRP</sequence>
<evidence type="ECO:0000313" key="2">
    <source>
        <dbReference type="EMBL" id="MDR7346361.1"/>
    </source>
</evidence>
<accession>A0ABU2AYW6</accession>